<evidence type="ECO:0000313" key="2">
    <source>
        <dbReference type="Proteomes" id="UP000244905"/>
    </source>
</evidence>
<organism evidence="1 2">
    <name type="scientific">Duncaniella muris</name>
    <dbReference type="NCBI Taxonomy" id="2094150"/>
    <lineage>
        <taxon>Bacteria</taxon>
        <taxon>Pseudomonadati</taxon>
        <taxon>Bacteroidota</taxon>
        <taxon>Bacteroidia</taxon>
        <taxon>Bacteroidales</taxon>
        <taxon>Muribaculaceae</taxon>
        <taxon>Duncaniella</taxon>
    </lineage>
</organism>
<accession>A0A2V1IQU8</accession>
<name>A0A2V1IQU8_9BACT</name>
<proteinExistence type="predicted"/>
<sequence length="126" mass="14011">MAAISFCSEAKIVKDYESASDSTLSFQADSIDYRSDLTRVYGKLIGRPHTSNRIDGVSLTCLGSAVTSTDIDGVDFQRYFQWEDNGQIPVEIDFPALKNTSEIQILFMTVHGPSTTTVKKKSLHRK</sequence>
<comment type="caution">
    <text evidence="1">The sequence shown here is derived from an EMBL/GenBank/DDBJ whole genome shotgun (WGS) entry which is preliminary data.</text>
</comment>
<gene>
    <name evidence="1" type="ORF">C5O23_02720</name>
</gene>
<evidence type="ECO:0000313" key="1">
    <source>
        <dbReference type="EMBL" id="PWB03642.1"/>
    </source>
</evidence>
<keyword evidence="2" id="KW-1185">Reference proteome</keyword>
<dbReference type="EMBL" id="PUEC01000004">
    <property type="protein sequence ID" value="PWB03642.1"/>
    <property type="molecule type" value="Genomic_DNA"/>
</dbReference>
<reference evidence="2" key="1">
    <citation type="submission" date="2018-02" db="EMBL/GenBank/DDBJ databases">
        <authorList>
            <person name="Clavel T."/>
            <person name="Strowig T."/>
        </authorList>
    </citation>
    <scope>NUCLEOTIDE SEQUENCE [LARGE SCALE GENOMIC DNA]</scope>
    <source>
        <strain evidence="2">DSM 103720</strain>
    </source>
</reference>
<dbReference type="AlphaFoldDB" id="A0A2V1IQU8"/>
<protein>
    <submittedName>
        <fullName evidence="1">Uncharacterized protein</fullName>
    </submittedName>
</protein>
<dbReference type="Proteomes" id="UP000244905">
    <property type="component" value="Unassembled WGS sequence"/>
</dbReference>